<dbReference type="EMBL" id="JBHRTD010000012">
    <property type="protein sequence ID" value="MFC3138389.1"/>
    <property type="molecule type" value="Genomic_DNA"/>
</dbReference>
<keyword evidence="6 7" id="KW-0472">Membrane</keyword>
<dbReference type="InterPro" id="IPR003399">
    <property type="entry name" value="Mce/MlaD"/>
</dbReference>
<proteinExistence type="predicted"/>
<comment type="subcellular location">
    <subcellularLocation>
        <location evidence="1">Cell inner membrane</location>
    </subcellularLocation>
</comment>
<organism evidence="9 10">
    <name type="scientific">Shewanella submarina</name>
    <dbReference type="NCBI Taxonomy" id="2016376"/>
    <lineage>
        <taxon>Bacteria</taxon>
        <taxon>Pseudomonadati</taxon>
        <taxon>Pseudomonadota</taxon>
        <taxon>Gammaproteobacteria</taxon>
        <taxon>Alteromonadales</taxon>
        <taxon>Shewanellaceae</taxon>
        <taxon>Shewanella</taxon>
    </lineage>
</organism>
<evidence type="ECO:0000256" key="4">
    <source>
        <dbReference type="ARBA" id="ARBA00022692"/>
    </source>
</evidence>
<evidence type="ECO:0000256" key="7">
    <source>
        <dbReference type="SAM" id="Phobius"/>
    </source>
</evidence>
<dbReference type="PANTHER" id="PTHR30462">
    <property type="entry name" value="INTERMEMBRANE TRANSPORT PROTEIN PQIB-RELATED"/>
    <property type="match status" value="1"/>
</dbReference>
<keyword evidence="4 7" id="KW-0812">Transmembrane</keyword>
<evidence type="ECO:0000313" key="9">
    <source>
        <dbReference type="EMBL" id="MFC3138389.1"/>
    </source>
</evidence>
<evidence type="ECO:0000256" key="2">
    <source>
        <dbReference type="ARBA" id="ARBA00022475"/>
    </source>
</evidence>
<evidence type="ECO:0000256" key="3">
    <source>
        <dbReference type="ARBA" id="ARBA00022519"/>
    </source>
</evidence>
<reference evidence="10" key="1">
    <citation type="journal article" date="2019" name="Int. J. Syst. Evol. Microbiol.">
        <title>The Global Catalogue of Microorganisms (GCM) 10K type strain sequencing project: providing services to taxonomists for standard genome sequencing and annotation.</title>
        <authorList>
            <consortium name="The Broad Institute Genomics Platform"/>
            <consortium name="The Broad Institute Genome Sequencing Center for Infectious Disease"/>
            <person name="Wu L."/>
            <person name="Ma J."/>
        </authorList>
    </citation>
    <scope>NUCLEOTIDE SEQUENCE [LARGE SCALE GENOMIC DNA]</scope>
    <source>
        <strain evidence="10">KCTC 52277</strain>
    </source>
</reference>
<evidence type="ECO:0000256" key="1">
    <source>
        <dbReference type="ARBA" id="ARBA00004533"/>
    </source>
</evidence>
<keyword evidence="2" id="KW-1003">Cell membrane</keyword>
<accession>A0ABV7GA44</accession>
<dbReference type="Proteomes" id="UP001595621">
    <property type="component" value="Unassembled WGS sequence"/>
</dbReference>
<dbReference type="InterPro" id="IPR051800">
    <property type="entry name" value="PqiA-PqiB_transport"/>
</dbReference>
<name>A0ABV7GA44_9GAMM</name>
<dbReference type="RefSeq" id="WP_248935625.1">
    <property type="nucleotide sequence ID" value="NZ_JAKILF010000003.1"/>
</dbReference>
<sequence length="874" mass="92787">MTQAEPPKIVKKKLFSPIWLLPIVALILGGWLGVKSLREQGIEIEIHFPSATGIDVGKTLVRYQGLNVGKVVDIGLDSSLTGVDVKVLMDYRAEPFLKKNTKFWLVTPKASITGVEGLDALFSGNYIAVQPGDGDSQSSFVALQEAPAIQPGETGVVVELKAMQLGSVDVGSKVFFSQIPVGDVVSYKLEADQSITISAFIKEQYAYLVKTNSRFWNVSGISVDASLSGVKFHSESLSAILAGGIAFSSDPAAPQAQHNTAFNLYDNKQQALGGRDFLLSAQNADGIGKGTKIQLRGVQIGEILGTSLSNTGVGFNARLFNDYEDLLAGSSQFYLQGADISLDGVKHASRLVTGAVIEFIPGSGPASGTYQLLESQPEDKGEHLTLRAFSESNPGVSVGAAIKYKAFDIGTVTSVSLAKDFSGVEYQLEIPAQFSALLSHGSYLYGQSALEVNASLEGVAVKTSDAGTLLKGSFNLVRGKGRNLMTNNDLLKVFPSREAAEQEFTAASQQKITLTSLDGAGVSRGSPVYYKKMQVGEVADVSWSASEGNFAVSLNIDATFKSLLNDSSVFWQNSAVEVNAGLSGVDVKVAPLAGALKGSISLGQLEDTPVAGTKGILYASEQLAMALAKVIELTFPADADLTAGAAIRYKGFQIGEVDHVSLSDDLGSIKAIAWLYGQYAAEFQRADTQYHLVNAQVSLAGIKAPETLLTGPYISALPGNSVSKSDHFNGKLQAGLYADTPANALKVTLVRPVLGSIKAGTPVLYRGIHIGEVKGYDLNASGQQVQIYLAIETSFSHLINRTSKFWDYSGIKVDFGLFSGAQVETGSVENILAGGIAVATETANSPDNRLMDSPVFTLHNKADEEWQNWSPALK</sequence>
<keyword evidence="3" id="KW-0997">Cell inner membrane</keyword>
<feature type="domain" description="Mce/MlaD" evidence="8">
    <location>
        <begin position="276"/>
        <end position="362"/>
    </location>
</feature>
<evidence type="ECO:0000259" key="8">
    <source>
        <dbReference type="Pfam" id="PF02470"/>
    </source>
</evidence>
<feature type="domain" description="Mce/MlaD" evidence="8">
    <location>
        <begin position="156"/>
        <end position="214"/>
    </location>
</feature>
<feature type="transmembrane region" description="Helical" evidence="7">
    <location>
        <begin position="14"/>
        <end position="34"/>
    </location>
</feature>
<evidence type="ECO:0000256" key="5">
    <source>
        <dbReference type="ARBA" id="ARBA00022989"/>
    </source>
</evidence>
<keyword evidence="10" id="KW-1185">Reference proteome</keyword>
<keyword evidence="5 7" id="KW-1133">Transmembrane helix</keyword>
<feature type="domain" description="Mce/MlaD" evidence="8">
    <location>
        <begin position="752"/>
        <end position="804"/>
    </location>
</feature>
<dbReference type="Pfam" id="PF02470">
    <property type="entry name" value="MlaD"/>
    <property type="match status" value="5"/>
</dbReference>
<feature type="domain" description="Mce/MlaD" evidence="8">
    <location>
        <begin position="630"/>
        <end position="719"/>
    </location>
</feature>
<dbReference type="PANTHER" id="PTHR30462:SF0">
    <property type="entry name" value="INTERMEMBRANE TRANSPORT PROTEIN YEBT"/>
    <property type="match status" value="1"/>
</dbReference>
<feature type="domain" description="Mce/MlaD" evidence="8">
    <location>
        <begin position="41"/>
        <end position="132"/>
    </location>
</feature>
<evidence type="ECO:0000256" key="6">
    <source>
        <dbReference type="ARBA" id="ARBA00023136"/>
    </source>
</evidence>
<protein>
    <submittedName>
        <fullName evidence="9">MlaD family protein</fullName>
    </submittedName>
</protein>
<evidence type="ECO:0000313" key="10">
    <source>
        <dbReference type="Proteomes" id="UP001595621"/>
    </source>
</evidence>
<comment type="caution">
    <text evidence="9">The sequence shown here is derived from an EMBL/GenBank/DDBJ whole genome shotgun (WGS) entry which is preliminary data.</text>
</comment>
<gene>
    <name evidence="9" type="ORF">ACFOE0_09360</name>
</gene>